<dbReference type="EMBL" id="FTMP01000006">
    <property type="protein sequence ID" value="SIQ66491.1"/>
    <property type="molecule type" value="Genomic_DNA"/>
</dbReference>
<evidence type="ECO:0000313" key="1">
    <source>
        <dbReference type="EMBL" id="SIQ66491.1"/>
    </source>
</evidence>
<dbReference type="AlphaFoldDB" id="A0A1N6UM11"/>
<dbReference type="Proteomes" id="UP000185841">
    <property type="component" value="Unassembled WGS sequence"/>
</dbReference>
<proteinExistence type="predicted"/>
<protein>
    <submittedName>
        <fullName evidence="1">Methyl-accepting chemotaxis protein (MCP) signalling domain-containing protein</fullName>
    </submittedName>
</protein>
<name>A0A1N6UM11_AQUAC</name>
<organism evidence="1 2">
    <name type="scientific">Aquipseudomonas alcaligenes</name>
    <name type="common">Pseudomonas alcaligenes</name>
    <dbReference type="NCBI Taxonomy" id="43263"/>
    <lineage>
        <taxon>Bacteria</taxon>
        <taxon>Pseudomonadati</taxon>
        <taxon>Pseudomonadota</taxon>
        <taxon>Gammaproteobacteria</taxon>
        <taxon>Pseudomonadales</taxon>
        <taxon>Pseudomonadaceae</taxon>
        <taxon>Aquipseudomonas</taxon>
    </lineage>
</organism>
<evidence type="ECO:0000313" key="2">
    <source>
        <dbReference type="Proteomes" id="UP000185841"/>
    </source>
</evidence>
<dbReference type="PANTHER" id="PTHR32089">
    <property type="entry name" value="METHYL-ACCEPTING CHEMOTAXIS PROTEIN MCPB"/>
    <property type="match status" value="1"/>
</dbReference>
<dbReference type="PANTHER" id="PTHR32089:SF55">
    <property type="entry name" value="METHYL ACCEPTING SENSORY TRANSDUCER WITH CACHE_2 SMALL MOLECULE BINDING DOMAIN"/>
    <property type="match status" value="1"/>
</dbReference>
<sequence length="98" mass="10687">MEKTKASCQATTDKTSRVNVGLDDMASSVGRIHDLSAQIATAAEEQSAVTEEINQNMVAIRHMVDDLVASGQQADRSTDALLASNRRLVELVNRFKVR</sequence>
<dbReference type="Gene3D" id="1.10.287.950">
    <property type="entry name" value="Methyl-accepting chemotaxis protein"/>
    <property type="match status" value="1"/>
</dbReference>
<accession>A0A1N6UM11</accession>
<gene>
    <name evidence="1" type="ORF">SAMN05878282_106195</name>
</gene>
<reference evidence="1 2" key="1">
    <citation type="submission" date="2017-01" db="EMBL/GenBank/DDBJ databases">
        <authorList>
            <person name="Mah S.A."/>
            <person name="Swanson W.J."/>
            <person name="Moy G.W."/>
            <person name="Vacquier V.D."/>
        </authorList>
    </citation>
    <scope>NUCLEOTIDE SEQUENCE [LARGE SCALE GENOMIC DNA]</scope>
    <source>
        <strain evidence="1 2">RU36E</strain>
    </source>
</reference>
<dbReference type="SUPFAM" id="SSF58104">
    <property type="entry name" value="Methyl-accepting chemotaxis protein (MCP) signaling domain"/>
    <property type="match status" value="1"/>
</dbReference>